<dbReference type="Proteomes" id="UP000284451">
    <property type="component" value="Unassembled WGS sequence"/>
</dbReference>
<organism evidence="2 3">
    <name type="scientific">Paenirhodobacter populi</name>
    <dbReference type="NCBI Taxonomy" id="2306993"/>
    <lineage>
        <taxon>Bacteria</taxon>
        <taxon>Pseudomonadati</taxon>
        <taxon>Pseudomonadota</taxon>
        <taxon>Alphaproteobacteria</taxon>
        <taxon>Rhodobacterales</taxon>
        <taxon>Rhodobacter group</taxon>
        <taxon>Paenirhodobacter</taxon>
    </lineage>
</organism>
<evidence type="ECO:0000313" key="2">
    <source>
        <dbReference type="EMBL" id="RWR30501.1"/>
    </source>
</evidence>
<dbReference type="EMBL" id="SAUY01000015">
    <property type="protein sequence ID" value="RWR30501.1"/>
    <property type="molecule type" value="Genomic_DNA"/>
</dbReference>
<reference evidence="2 3" key="1">
    <citation type="submission" date="2019-01" db="EMBL/GenBank/DDBJ databases">
        <title>Sinorhodobacter populi sp. nov. isolated from the symptomatic bark tissue of Populus euramericana canker.</title>
        <authorList>
            <person name="Xu G."/>
        </authorList>
    </citation>
    <scope>NUCLEOTIDE SEQUENCE [LARGE SCALE GENOMIC DNA]</scope>
    <source>
        <strain evidence="2 3">07D10-4-3</strain>
    </source>
</reference>
<sequence>MEQFRLRVRDETKKVAHSFNCTAGQFIFQGGGLVMLVANALAMPLVFLSVMLFAIFLAWACWGELRT</sequence>
<feature type="transmembrane region" description="Helical" evidence="1">
    <location>
        <begin position="41"/>
        <end position="62"/>
    </location>
</feature>
<dbReference type="RefSeq" id="WP_128232707.1">
    <property type="nucleotide sequence ID" value="NZ_SAUY01000015.1"/>
</dbReference>
<evidence type="ECO:0000313" key="3">
    <source>
        <dbReference type="Proteomes" id="UP000284451"/>
    </source>
</evidence>
<keyword evidence="1" id="KW-1133">Transmembrane helix</keyword>
<keyword evidence="1" id="KW-0812">Transmembrane</keyword>
<reference evidence="2 3" key="2">
    <citation type="submission" date="2019-01" db="EMBL/GenBank/DDBJ databases">
        <authorList>
            <person name="Li Y."/>
        </authorList>
    </citation>
    <scope>NUCLEOTIDE SEQUENCE [LARGE SCALE GENOMIC DNA]</scope>
    <source>
        <strain evidence="2 3">07D10-4-3</strain>
    </source>
</reference>
<keyword evidence="1" id="KW-0472">Membrane</keyword>
<gene>
    <name evidence="2" type="ORF">D2T29_12585</name>
</gene>
<accession>A0A443KCG9</accession>
<protein>
    <submittedName>
        <fullName evidence="2">Uncharacterized protein</fullName>
    </submittedName>
</protein>
<name>A0A443KCG9_9RHOB</name>
<comment type="caution">
    <text evidence="2">The sequence shown here is derived from an EMBL/GenBank/DDBJ whole genome shotgun (WGS) entry which is preliminary data.</text>
</comment>
<dbReference type="AlphaFoldDB" id="A0A443KCG9"/>
<proteinExistence type="predicted"/>
<evidence type="ECO:0000256" key="1">
    <source>
        <dbReference type="SAM" id="Phobius"/>
    </source>
</evidence>